<organism evidence="3 4">
    <name type="scientific">Alkalicella caledoniensis</name>
    <dbReference type="NCBI Taxonomy" id="2731377"/>
    <lineage>
        <taxon>Bacteria</taxon>
        <taxon>Bacillati</taxon>
        <taxon>Bacillota</taxon>
        <taxon>Clostridia</taxon>
        <taxon>Eubacteriales</taxon>
        <taxon>Proteinivoracaceae</taxon>
        <taxon>Alkalicella</taxon>
    </lineage>
</organism>
<evidence type="ECO:0000313" key="3">
    <source>
        <dbReference type="EMBL" id="QNO15040.1"/>
    </source>
</evidence>
<protein>
    <submittedName>
        <fullName evidence="3">Two-component system regulatory protein YycI</fullName>
    </submittedName>
</protein>
<evidence type="ECO:0000256" key="1">
    <source>
        <dbReference type="SAM" id="Phobius"/>
    </source>
</evidence>
<gene>
    <name evidence="3" type="ORF">HYG86_09815</name>
</gene>
<name>A0A7G9W8M8_ALKCA</name>
<dbReference type="AlphaFoldDB" id="A0A7G9W8M8"/>
<evidence type="ECO:0000313" key="4">
    <source>
        <dbReference type="Proteomes" id="UP000516160"/>
    </source>
</evidence>
<feature type="transmembrane region" description="Helical" evidence="1">
    <location>
        <begin position="9"/>
        <end position="28"/>
    </location>
</feature>
<proteinExistence type="predicted"/>
<dbReference type="Proteomes" id="UP000516160">
    <property type="component" value="Chromosome"/>
</dbReference>
<dbReference type="InterPro" id="IPR018604">
    <property type="entry name" value="YycI-like"/>
</dbReference>
<dbReference type="GO" id="GO:0016020">
    <property type="term" value="C:membrane"/>
    <property type="evidence" value="ECO:0007669"/>
    <property type="project" value="InterPro"/>
</dbReference>
<keyword evidence="1" id="KW-1133">Transmembrane helix</keyword>
<dbReference type="KEGG" id="acae:HYG86_09815"/>
<dbReference type="Pfam" id="PF09648">
    <property type="entry name" value="YycI"/>
    <property type="match status" value="1"/>
</dbReference>
<dbReference type="EMBL" id="CP058559">
    <property type="protein sequence ID" value="QNO15040.1"/>
    <property type="molecule type" value="Genomic_DNA"/>
</dbReference>
<keyword evidence="4" id="KW-1185">Reference proteome</keyword>
<dbReference type="RefSeq" id="WP_213165404.1">
    <property type="nucleotide sequence ID" value="NZ_CP058559.1"/>
</dbReference>
<keyword evidence="1" id="KW-0472">Membrane</keyword>
<keyword evidence="1" id="KW-0812">Transmembrane</keyword>
<reference evidence="3 4" key="1">
    <citation type="submission" date="2020-07" db="EMBL/GenBank/DDBJ databases">
        <title>Alkalicella. sp. LB2 genome.</title>
        <authorList>
            <person name="Postec A."/>
            <person name="Quemeneur M."/>
        </authorList>
    </citation>
    <scope>NUCLEOTIDE SEQUENCE [LARGE SCALE GENOMIC DNA]</scope>
    <source>
        <strain evidence="3 4">LB2</strain>
    </source>
</reference>
<accession>A0A7G9W8M8</accession>
<sequence length="281" mass="32146">MDWSKTKTIFIIAFAVLNIFLALQIWVFPHGTEGHVTQGEIQMIREQLENQNIDIDTSIPDRVFPKKMLTTTTPNIVNKNLRNAFFAENEKVTEKIENGDYNVFSTHSSMSVSAEGKIIYISESSGPNILTLNEQNALSIAESFSKQTLALPSDAKVHGIKKINQDTYLVEYYQVYKRNRVDASYIKVTVSSRGVTKYERYWVEPVSFSGNEYLIIPSTGALMRFTDFYQGKGTITELFLSYYSEPLKAGQWQMVPVWVVEVDDLNYYYLNAYTGELEGIR</sequence>
<feature type="domain" description="Regulatory protein YycH-like" evidence="2">
    <location>
        <begin position="37"/>
        <end position="273"/>
    </location>
</feature>
<evidence type="ECO:0000259" key="2">
    <source>
        <dbReference type="Pfam" id="PF09648"/>
    </source>
</evidence>